<dbReference type="GeneID" id="54166567"/>
<evidence type="ECO:0000313" key="6">
    <source>
        <dbReference type="Proteomes" id="UP000435323"/>
    </source>
</evidence>
<dbReference type="RefSeq" id="WP_005422942.1">
    <property type="nucleotide sequence ID" value="NZ_BJTZ01000001.1"/>
</dbReference>
<gene>
    <name evidence="2" type="ORF">AFI02nite_00070</name>
    <name evidence="3" type="ORF">GNP77_07390</name>
    <name evidence="4" type="ORF">GNP88_18085</name>
</gene>
<organism evidence="4 7">
    <name type="scientific">Aliivibrio fischeri</name>
    <name type="common">Vibrio fischeri</name>
    <dbReference type="NCBI Taxonomy" id="668"/>
    <lineage>
        <taxon>Bacteria</taxon>
        <taxon>Pseudomonadati</taxon>
        <taxon>Pseudomonadota</taxon>
        <taxon>Gammaproteobacteria</taxon>
        <taxon>Vibrionales</taxon>
        <taxon>Vibrionaceae</taxon>
        <taxon>Aliivibrio</taxon>
    </lineage>
</organism>
<keyword evidence="1" id="KW-0472">Membrane</keyword>
<keyword evidence="1" id="KW-1133">Transmembrane helix</keyword>
<name>A0A1B9P6H9_ALIFS</name>
<dbReference type="Proteomes" id="UP000435323">
    <property type="component" value="Unassembled WGS sequence"/>
</dbReference>
<evidence type="ECO:0000313" key="7">
    <source>
        <dbReference type="Proteomes" id="UP000448038"/>
    </source>
</evidence>
<dbReference type="Proteomes" id="UP000321787">
    <property type="component" value="Unassembled WGS sequence"/>
</dbReference>
<dbReference type="AlphaFoldDB" id="A0A1B9P6H9"/>
<sequence length="57" mass="6582">MQKEWMLSALIGAFCAIVSYLTPGFIVSKFFVVVAVFFLAKAIRAIFYSLKHRQYEM</sequence>
<evidence type="ECO:0000313" key="4">
    <source>
        <dbReference type="EMBL" id="MUK51050.1"/>
    </source>
</evidence>
<evidence type="ECO:0000256" key="1">
    <source>
        <dbReference type="SAM" id="Phobius"/>
    </source>
</evidence>
<reference evidence="2 5" key="1">
    <citation type="submission" date="2019-07" db="EMBL/GenBank/DDBJ databases">
        <title>Whole genome shotgun sequence of Aliivibrio fischeri NBRC 101058.</title>
        <authorList>
            <person name="Hosoyama A."/>
            <person name="Uohara A."/>
            <person name="Ohji S."/>
            <person name="Ichikawa N."/>
        </authorList>
    </citation>
    <scope>NUCLEOTIDE SEQUENCE [LARGE SCALE GENOMIC DNA]</scope>
    <source>
        <strain evidence="2 5">NBRC 101058</strain>
    </source>
</reference>
<evidence type="ECO:0000313" key="2">
    <source>
        <dbReference type="EMBL" id="GEK11971.1"/>
    </source>
</evidence>
<keyword evidence="1" id="KW-0812">Transmembrane</keyword>
<dbReference type="Proteomes" id="UP000448038">
    <property type="component" value="Unassembled WGS sequence"/>
</dbReference>
<evidence type="ECO:0000313" key="3">
    <source>
        <dbReference type="EMBL" id="MUK45205.1"/>
    </source>
</evidence>
<protein>
    <submittedName>
        <fullName evidence="4">Uncharacterized protein</fullName>
    </submittedName>
</protein>
<dbReference type="EMBL" id="WOBN01000034">
    <property type="protein sequence ID" value="MUK51050.1"/>
    <property type="molecule type" value="Genomic_DNA"/>
</dbReference>
<accession>A0A1B9P6H9</accession>
<proteinExistence type="predicted"/>
<reference evidence="6 7" key="2">
    <citation type="submission" date="2019-11" db="EMBL/GenBank/DDBJ databases">
        <title>Using colonization assays and comparative genomics to discover symbiosis behaviors and factors in Vibrio fischeri.</title>
        <authorList>
            <person name="Bongrand C."/>
            <person name="Moriano-Gutierrez S."/>
            <person name="Arevalo P."/>
            <person name="Mcfall-Ngai M."/>
            <person name="Visick K."/>
            <person name="Polz M.F."/>
            <person name="Ruby E.G."/>
        </authorList>
    </citation>
    <scope>NUCLEOTIDE SEQUENCE [LARGE SCALE GENOMIC DNA]</scope>
    <source>
        <strain evidence="6">emors.3.2</strain>
        <strain evidence="3">Emors.3.2</strain>
        <strain evidence="7">emors.4.1</strain>
        <strain evidence="4">Emors.4.1</strain>
    </source>
</reference>
<comment type="caution">
    <text evidence="4">The sequence shown here is derived from an EMBL/GenBank/DDBJ whole genome shotgun (WGS) entry which is preliminary data.</text>
</comment>
<dbReference type="EMBL" id="BJTZ01000001">
    <property type="protein sequence ID" value="GEK11971.1"/>
    <property type="molecule type" value="Genomic_DNA"/>
</dbReference>
<evidence type="ECO:0000313" key="5">
    <source>
        <dbReference type="Proteomes" id="UP000321787"/>
    </source>
</evidence>
<feature type="transmembrane region" description="Helical" evidence="1">
    <location>
        <begin position="31"/>
        <end position="50"/>
    </location>
</feature>
<dbReference type="EMBL" id="WOBO01000005">
    <property type="protein sequence ID" value="MUK45205.1"/>
    <property type="molecule type" value="Genomic_DNA"/>
</dbReference>